<dbReference type="PANTHER" id="PTHR23024:SF551">
    <property type="entry name" value="2-HYDROXYISOFLAVANONE DEHYDRATASE-LIKE"/>
    <property type="match status" value="1"/>
</dbReference>
<dbReference type="PROSITE" id="PS01174">
    <property type="entry name" value="LIPASE_GDXG_SER"/>
    <property type="match status" value="1"/>
</dbReference>
<evidence type="ECO:0000313" key="5">
    <source>
        <dbReference type="Proteomes" id="UP001454036"/>
    </source>
</evidence>
<dbReference type="Proteomes" id="UP001454036">
    <property type="component" value="Unassembled WGS sequence"/>
</dbReference>
<dbReference type="PANTHER" id="PTHR23024">
    <property type="entry name" value="ARYLACETAMIDE DEACETYLASE"/>
    <property type="match status" value="1"/>
</dbReference>
<dbReference type="GO" id="GO:0016787">
    <property type="term" value="F:hydrolase activity"/>
    <property type="evidence" value="ECO:0007669"/>
    <property type="project" value="InterPro"/>
</dbReference>
<evidence type="ECO:0000313" key="4">
    <source>
        <dbReference type="EMBL" id="GAA0162086.1"/>
    </source>
</evidence>
<dbReference type="InterPro" id="IPR033140">
    <property type="entry name" value="Lipase_GDXG_put_SER_AS"/>
</dbReference>
<sequence length="320" mass="35847">MASSTKEIQLDLSPAIIIYKNSQIQRLWGSPPAPPSHPDPKTLVSSKDITISPQVSARLYLPTLQTPNQKLPILVYYHWGGFVAGSPFQEQEHCYLNILVSKANVVVVSVDYRLAPEHPLPAAYQDSWTALQWVASHADENMTKKDQWLVDHGDFGKLFIAGDSAGGNITHNMAMRAGREKLNADVTILGAIIAFPYFWGSKTILDMSNESNMKTLEYRLWEFVHPSADNGIDNPMINPVVDGGLSLKELPFLKMFVCTGERDVMRARAIQYVEALRKSGWVGEVEFVDVERKNHCFQIVNPNSEKAIDLIKSFACFINQ</sequence>
<name>A0AAV3QFW1_LITER</name>
<protein>
    <submittedName>
        <fullName evidence="4">Deacetylase</fullName>
    </submittedName>
</protein>
<dbReference type="InterPro" id="IPR050466">
    <property type="entry name" value="Carboxylest/Gibb_receptor"/>
</dbReference>
<accession>A0AAV3QFW1</accession>
<comment type="similarity">
    <text evidence="1">Belongs to the 'GDXG' lipolytic enzyme family.</text>
</comment>
<evidence type="ECO:0000256" key="1">
    <source>
        <dbReference type="ARBA" id="ARBA00010515"/>
    </source>
</evidence>
<feature type="active site" evidence="2">
    <location>
        <position position="164"/>
    </location>
</feature>
<comment type="caution">
    <text evidence="4">The sequence shown here is derived from an EMBL/GenBank/DDBJ whole genome shotgun (WGS) entry which is preliminary data.</text>
</comment>
<dbReference type="InterPro" id="IPR029058">
    <property type="entry name" value="AB_hydrolase_fold"/>
</dbReference>
<dbReference type="SUPFAM" id="SSF53474">
    <property type="entry name" value="alpha/beta-Hydrolases"/>
    <property type="match status" value="1"/>
</dbReference>
<evidence type="ECO:0000256" key="2">
    <source>
        <dbReference type="PROSITE-ProRule" id="PRU10038"/>
    </source>
</evidence>
<dbReference type="InterPro" id="IPR013094">
    <property type="entry name" value="AB_hydrolase_3"/>
</dbReference>
<organism evidence="4 5">
    <name type="scientific">Lithospermum erythrorhizon</name>
    <name type="common">Purple gromwell</name>
    <name type="synonym">Lithospermum officinale var. erythrorhizon</name>
    <dbReference type="NCBI Taxonomy" id="34254"/>
    <lineage>
        <taxon>Eukaryota</taxon>
        <taxon>Viridiplantae</taxon>
        <taxon>Streptophyta</taxon>
        <taxon>Embryophyta</taxon>
        <taxon>Tracheophyta</taxon>
        <taxon>Spermatophyta</taxon>
        <taxon>Magnoliopsida</taxon>
        <taxon>eudicotyledons</taxon>
        <taxon>Gunneridae</taxon>
        <taxon>Pentapetalae</taxon>
        <taxon>asterids</taxon>
        <taxon>lamiids</taxon>
        <taxon>Boraginales</taxon>
        <taxon>Boraginaceae</taxon>
        <taxon>Boraginoideae</taxon>
        <taxon>Lithospermeae</taxon>
        <taxon>Lithospermum</taxon>
    </lineage>
</organism>
<proteinExistence type="inferred from homology"/>
<reference evidence="4 5" key="1">
    <citation type="submission" date="2024-01" db="EMBL/GenBank/DDBJ databases">
        <title>The complete chloroplast genome sequence of Lithospermum erythrorhizon: insights into the phylogenetic relationship among Boraginaceae species and the maternal lineages of purple gromwells.</title>
        <authorList>
            <person name="Okada T."/>
            <person name="Watanabe K."/>
        </authorList>
    </citation>
    <scope>NUCLEOTIDE SEQUENCE [LARGE SCALE GENOMIC DNA]</scope>
</reference>
<feature type="domain" description="Alpha/beta hydrolase fold-3" evidence="3">
    <location>
        <begin position="74"/>
        <end position="298"/>
    </location>
</feature>
<evidence type="ECO:0000259" key="3">
    <source>
        <dbReference type="Pfam" id="PF07859"/>
    </source>
</evidence>
<dbReference type="Gene3D" id="3.40.50.1820">
    <property type="entry name" value="alpha/beta hydrolase"/>
    <property type="match status" value="1"/>
</dbReference>
<dbReference type="Pfam" id="PF07859">
    <property type="entry name" value="Abhydrolase_3"/>
    <property type="match status" value="1"/>
</dbReference>
<keyword evidence="5" id="KW-1185">Reference proteome</keyword>
<dbReference type="AlphaFoldDB" id="A0AAV3QFW1"/>
<dbReference type="EMBL" id="BAABME010004358">
    <property type="protein sequence ID" value="GAA0162086.1"/>
    <property type="molecule type" value="Genomic_DNA"/>
</dbReference>
<gene>
    <name evidence="4" type="ORF">LIER_18260</name>
</gene>